<dbReference type="AlphaFoldDB" id="B5W790"/>
<accession>B5W790</accession>
<protein>
    <submittedName>
        <fullName evidence="1">Uncharacterized protein</fullName>
    </submittedName>
</protein>
<evidence type="ECO:0000313" key="2">
    <source>
        <dbReference type="Proteomes" id="UP000004061"/>
    </source>
</evidence>
<feature type="non-terminal residue" evidence="1">
    <location>
        <position position="121"/>
    </location>
</feature>
<dbReference type="EMBL" id="ABYK01000049">
    <property type="protein sequence ID" value="EDZ92637.1"/>
    <property type="molecule type" value="Genomic_DNA"/>
</dbReference>
<sequence length="121" mass="13279">MALRIVDLEITWEKLPDDFILPDDPVDNINQPALAVALTDSLAVAGKLSPLSITPTNYGICATLNGKIVVKAPDWAFIPEIRVERSQVERSYTPELQGARPIIVMEFLSDTDGGEYSIKPV</sequence>
<gene>
    <name evidence="1" type="ORF">AmaxDRAFT_4640</name>
</gene>
<reference evidence="1 2" key="1">
    <citation type="journal article" date="2011" name="Appl. Environ. Microbiol.">
        <title>Contribution of a Sodium Ion Gradient to Energy Conservation during Fermentation in the Cyanobacterium Arthrospira (Spirulina) maxima CS-328.</title>
        <authorList>
            <person name="Carrieri D."/>
            <person name="Ananyev G."/>
            <person name="Lenz O."/>
            <person name="Bryant D.A."/>
            <person name="Dismukes G.C."/>
        </authorList>
    </citation>
    <scope>NUCLEOTIDE SEQUENCE [LARGE SCALE GENOMIC DNA]</scope>
    <source>
        <strain evidence="1 2">CS-328</strain>
    </source>
</reference>
<evidence type="ECO:0000313" key="1">
    <source>
        <dbReference type="EMBL" id="EDZ92637.1"/>
    </source>
</evidence>
<organism evidence="1 2">
    <name type="scientific">Limnospira maxima CS-328</name>
    <dbReference type="NCBI Taxonomy" id="513049"/>
    <lineage>
        <taxon>Bacteria</taxon>
        <taxon>Bacillati</taxon>
        <taxon>Cyanobacteriota</taxon>
        <taxon>Cyanophyceae</taxon>
        <taxon>Oscillatoriophycideae</taxon>
        <taxon>Oscillatoriales</taxon>
        <taxon>Sirenicapillariaceae</taxon>
        <taxon>Limnospira</taxon>
    </lineage>
</organism>
<comment type="caution">
    <text evidence="1">The sequence shown here is derived from an EMBL/GenBank/DDBJ whole genome shotgun (WGS) entry which is preliminary data.</text>
</comment>
<name>B5W790_LIMMA</name>
<proteinExistence type="predicted"/>
<dbReference type="Proteomes" id="UP000004061">
    <property type="component" value="Unassembled WGS sequence"/>
</dbReference>
<keyword evidence="2" id="KW-1185">Reference proteome</keyword>